<gene>
    <name evidence="3" type="ORF">GCM10022278_11540</name>
</gene>
<evidence type="ECO:0000259" key="2">
    <source>
        <dbReference type="PROSITE" id="PS50943"/>
    </source>
</evidence>
<dbReference type="CDD" id="cd00093">
    <property type="entry name" value="HTH_XRE"/>
    <property type="match status" value="1"/>
</dbReference>
<sequence length="128" mass="13909">MHLGSALRHLRKSKGLTLADIALRAGSHVGNLSRIERGSTMPSMDLLYRITASLDVSVSDVFFIVDNREPDELQLALNSLYIALPDRDRELLLAFGKLLRDQQDLPATADAVALPGMFVDSTSAASDS</sequence>
<reference evidence="4" key="1">
    <citation type="journal article" date="2019" name="Int. J. Syst. Evol. Microbiol.">
        <title>The Global Catalogue of Microorganisms (GCM) 10K type strain sequencing project: providing services to taxonomists for standard genome sequencing and annotation.</title>
        <authorList>
            <consortium name="The Broad Institute Genomics Platform"/>
            <consortium name="The Broad Institute Genome Sequencing Center for Infectious Disease"/>
            <person name="Wu L."/>
            <person name="Ma J."/>
        </authorList>
    </citation>
    <scope>NUCLEOTIDE SEQUENCE [LARGE SCALE GENOMIC DNA]</scope>
    <source>
        <strain evidence="4">JCM 17555</strain>
    </source>
</reference>
<evidence type="ECO:0000313" key="3">
    <source>
        <dbReference type="EMBL" id="GAA3954593.1"/>
    </source>
</evidence>
<evidence type="ECO:0000256" key="1">
    <source>
        <dbReference type="ARBA" id="ARBA00023125"/>
    </source>
</evidence>
<dbReference type="EMBL" id="BAABBO010000007">
    <property type="protein sequence ID" value="GAA3954593.1"/>
    <property type="molecule type" value="Genomic_DNA"/>
</dbReference>
<dbReference type="RefSeq" id="WP_344804234.1">
    <property type="nucleotide sequence ID" value="NZ_BAABBO010000007.1"/>
</dbReference>
<dbReference type="PROSITE" id="PS50943">
    <property type="entry name" value="HTH_CROC1"/>
    <property type="match status" value="1"/>
</dbReference>
<keyword evidence="1" id="KW-0238">DNA-binding</keyword>
<dbReference type="InterPro" id="IPR001387">
    <property type="entry name" value="Cro/C1-type_HTH"/>
</dbReference>
<protein>
    <recommendedName>
        <fullName evidence="2">HTH cro/C1-type domain-containing protein</fullName>
    </recommendedName>
</protein>
<feature type="domain" description="HTH cro/C1-type" evidence="2">
    <location>
        <begin position="7"/>
        <end position="61"/>
    </location>
</feature>
<proteinExistence type="predicted"/>
<evidence type="ECO:0000313" key="4">
    <source>
        <dbReference type="Proteomes" id="UP001501337"/>
    </source>
</evidence>
<name>A0ABP7NVC5_9GAMM</name>
<dbReference type="PANTHER" id="PTHR46797">
    <property type="entry name" value="HTH-TYPE TRANSCRIPTIONAL REGULATOR"/>
    <property type="match status" value="1"/>
</dbReference>
<dbReference type="Gene3D" id="1.10.260.40">
    <property type="entry name" value="lambda repressor-like DNA-binding domains"/>
    <property type="match status" value="1"/>
</dbReference>
<organism evidence="3 4">
    <name type="scientific">Allohahella marinimesophila</name>
    <dbReference type="NCBI Taxonomy" id="1054972"/>
    <lineage>
        <taxon>Bacteria</taxon>
        <taxon>Pseudomonadati</taxon>
        <taxon>Pseudomonadota</taxon>
        <taxon>Gammaproteobacteria</taxon>
        <taxon>Oceanospirillales</taxon>
        <taxon>Hahellaceae</taxon>
        <taxon>Allohahella</taxon>
    </lineage>
</organism>
<comment type="caution">
    <text evidence="3">The sequence shown here is derived from an EMBL/GenBank/DDBJ whole genome shotgun (WGS) entry which is preliminary data.</text>
</comment>
<dbReference type="InterPro" id="IPR050807">
    <property type="entry name" value="TransReg_Diox_bact_type"/>
</dbReference>
<dbReference type="SUPFAM" id="SSF47413">
    <property type="entry name" value="lambda repressor-like DNA-binding domains"/>
    <property type="match status" value="1"/>
</dbReference>
<dbReference type="InterPro" id="IPR010982">
    <property type="entry name" value="Lambda_DNA-bd_dom_sf"/>
</dbReference>
<dbReference type="Pfam" id="PF01381">
    <property type="entry name" value="HTH_3"/>
    <property type="match status" value="1"/>
</dbReference>
<dbReference type="Proteomes" id="UP001501337">
    <property type="component" value="Unassembled WGS sequence"/>
</dbReference>
<dbReference type="SMART" id="SM00530">
    <property type="entry name" value="HTH_XRE"/>
    <property type="match status" value="1"/>
</dbReference>
<keyword evidence="4" id="KW-1185">Reference proteome</keyword>
<dbReference type="PANTHER" id="PTHR46797:SF1">
    <property type="entry name" value="METHYLPHOSPHONATE SYNTHASE"/>
    <property type="match status" value="1"/>
</dbReference>
<accession>A0ABP7NVC5</accession>